<protein>
    <submittedName>
        <fullName evidence="2">PilZ domain-containing protein</fullName>
    </submittedName>
</protein>
<dbReference type="Proteomes" id="UP000320179">
    <property type="component" value="Chromosome"/>
</dbReference>
<feature type="domain" description="PilZ" evidence="1">
    <location>
        <begin position="21"/>
        <end position="123"/>
    </location>
</feature>
<dbReference type="OMA" id="RHRKMID"/>
<dbReference type="Gene3D" id="2.40.10.220">
    <property type="entry name" value="predicted glycosyltransferase like domains"/>
    <property type="match status" value="1"/>
</dbReference>
<evidence type="ECO:0000313" key="4">
    <source>
        <dbReference type="Proteomes" id="UP000320179"/>
    </source>
</evidence>
<dbReference type="SUPFAM" id="SSF141371">
    <property type="entry name" value="PilZ domain-like"/>
    <property type="match status" value="1"/>
</dbReference>
<evidence type="ECO:0000259" key="1">
    <source>
        <dbReference type="Pfam" id="PF07238"/>
    </source>
</evidence>
<dbReference type="InterPro" id="IPR009875">
    <property type="entry name" value="PilZ_domain"/>
</dbReference>
<gene>
    <name evidence="3" type="ORF">BHS09_17665</name>
    <name evidence="2" type="ORF">HNV28_01745</name>
</gene>
<proteinExistence type="predicted"/>
<accession>A0A4Y6BPX4</accession>
<dbReference type="Proteomes" id="UP000533080">
    <property type="component" value="Unassembled WGS sequence"/>
</dbReference>
<evidence type="ECO:0000313" key="5">
    <source>
        <dbReference type="Proteomes" id="UP000533080"/>
    </source>
</evidence>
<dbReference type="GO" id="GO:0035438">
    <property type="term" value="F:cyclic-di-GMP binding"/>
    <property type="evidence" value="ECO:0007669"/>
    <property type="project" value="InterPro"/>
</dbReference>
<dbReference type="EMBL" id="CP017174">
    <property type="protein sequence ID" value="QDE72488.1"/>
    <property type="molecule type" value="Genomic_DNA"/>
</dbReference>
<reference evidence="3 4" key="1">
    <citation type="journal article" date="2019" name="Science">
        <title>Social genes are selection hotspots in kin groups of a soil microbe.</title>
        <authorList>
            <person name="Wielgoss S."/>
            <person name="Wolfensberger R."/>
            <person name="Sun L."/>
            <person name="Fiegna F."/>
            <person name="Velicer G.J."/>
        </authorList>
    </citation>
    <scope>NUCLEOTIDE SEQUENCE [LARGE SCALE GENOMIC DNA]</scope>
    <source>
        <strain evidence="3 4">MC3.5.9c15</strain>
    </source>
</reference>
<dbReference type="EMBL" id="JABFNT010000005">
    <property type="protein sequence ID" value="NOJ77092.1"/>
    <property type="molecule type" value="Genomic_DNA"/>
</dbReference>
<name>A0A4Y6BPX4_MYXXA</name>
<dbReference type="Pfam" id="PF07238">
    <property type="entry name" value="PilZ"/>
    <property type="match status" value="1"/>
</dbReference>
<dbReference type="AlphaFoldDB" id="A0A4Y6BPX4"/>
<evidence type="ECO:0000313" key="3">
    <source>
        <dbReference type="EMBL" id="QDE72488.1"/>
    </source>
</evidence>
<evidence type="ECO:0000313" key="2">
    <source>
        <dbReference type="EMBL" id="NOJ77092.1"/>
    </source>
</evidence>
<sequence length="129" mass="14782">MLHPRSNLLHHLTGGEEAMSDKRKNKRAPLDIYLNKYMGGVPYMSRAADISQEGLSLARLLEPQHEAKRIGLQFQLPGSEEIIYAEGEVVREWAELGAKRERSGVRFTLLTDRHRKMIDAYVDRHGNEN</sequence>
<organism evidence="2 5">
    <name type="scientific">Myxococcus xanthus</name>
    <dbReference type="NCBI Taxonomy" id="34"/>
    <lineage>
        <taxon>Bacteria</taxon>
        <taxon>Pseudomonadati</taxon>
        <taxon>Myxococcota</taxon>
        <taxon>Myxococcia</taxon>
        <taxon>Myxococcales</taxon>
        <taxon>Cystobacterineae</taxon>
        <taxon>Myxococcaceae</taxon>
        <taxon>Myxococcus</taxon>
    </lineage>
</organism>
<reference evidence="2 5" key="2">
    <citation type="submission" date="2020-05" db="EMBL/GenBank/DDBJ databases">
        <authorList>
            <person name="Whitworth D."/>
        </authorList>
    </citation>
    <scope>NUCLEOTIDE SEQUENCE [LARGE SCALE GENOMIC DNA]</scope>
    <source>
        <strain evidence="2 5">AM005</strain>
    </source>
</reference>